<comment type="caution">
    <text evidence="11">The sequence shown here is derived from an EMBL/GenBank/DDBJ whole genome shotgun (WGS) entry which is preliminary data.</text>
</comment>
<dbReference type="PROSITE" id="PS51273">
    <property type="entry name" value="GATASE_TYPE_1"/>
    <property type="match status" value="1"/>
</dbReference>
<dbReference type="GO" id="GO:0000105">
    <property type="term" value="P:L-histidine biosynthetic process"/>
    <property type="evidence" value="ECO:0007669"/>
    <property type="project" value="UniProtKB-KW"/>
</dbReference>
<dbReference type="EMBL" id="JAACAK010000033">
    <property type="protein sequence ID" value="NIR74310.1"/>
    <property type="molecule type" value="Genomic_DNA"/>
</dbReference>
<comment type="catalytic activity">
    <reaction evidence="8">
        <text>5-[(5-phospho-1-deoxy-D-ribulos-1-ylimino)methylamino]-1-(5-phospho-beta-D-ribosyl)imidazole-4-carboxamide + L-glutamine = D-erythro-1-(imidazol-4-yl)glycerol 3-phosphate + 5-amino-1-(5-phospho-beta-D-ribosyl)imidazole-4-carboxamide + L-glutamate + H(+)</text>
        <dbReference type="Rhea" id="RHEA:24793"/>
        <dbReference type="ChEBI" id="CHEBI:15378"/>
        <dbReference type="ChEBI" id="CHEBI:29985"/>
        <dbReference type="ChEBI" id="CHEBI:58278"/>
        <dbReference type="ChEBI" id="CHEBI:58359"/>
        <dbReference type="ChEBI" id="CHEBI:58475"/>
        <dbReference type="ChEBI" id="CHEBI:58525"/>
        <dbReference type="EC" id="4.3.2.10"/>
    </reaction>
</comment>
<evidence type="ECO:0000256" key="1">
    <source>
        <dbReference type="ARBA" id="ARBA00005091"/>
    </source>
</evidence>
<comment type="pathway">
    <text evidence="1">Amino-acid biosynthesis; L-histidine biosynthesis; L-histidine from 5-phospho-alpha-D-ribose 1-diphosphate: step 5/9.</text>
</comment>
<accession>A0AAE5CBE2</accession>
<feature type="domain" description="Glutamine amidotransferase" evidence="10">
    <location>
        <begin position="25"/>
        <end position="100"/>
    </location>
</feature>
<sequence length="105" mass="11902">RYAGLGLLPGTVRRFPLDMVERDERLKVPHMGWNAINFNPAAPLFRNVDQGSYVYFVHSYYCDAEDPDDVAASCRYGDIEFCAAAWKDNIMATQFHPEKSQAIGL</sequence>
<dbReference type="InterPro" id="IPR029062">
    <property type="entry name" value="Class_I_gatase-like"/>
</dbReference>
<evidence type="ECO:0000256" key="9">
    <source>
        <dbReference type="ARBA" id="ARBA00049534"/>
    </source>
</evidence>
<dbReference type="Proteomes" id="UP000702544">
    <property type="component" value="Unassembled WGS sequence"/>
</dbReference>
<proteinExistence type="predicted"/>
<dbReference type="InterPro" id="IPR017926">
    <property type="entry name" value="GATASE"/>
</dbReference>
<reference evidence="11 12" key="1">
    <citation type="submission" date="2020-01" db="EMBL/GenBank/DDBJ databases">
        <title>Genomes assembled from Gulf of Kutch pelagic sediment metagenomes.</title>
        <authorList>
            <person name="Chandrashekar M."/>
            <person name="Mahajan M.S."/>
            <person name="Dave K.J."/>
            <person name="Vatsa P."/>
            <person name="Nathani N.M."/>
        </authorList>
    </citation>
    <scope>NUCLEOTIDE SEQUENCE [LARGE SCALE GENOMIC DNA]</scope>
    <source>
        <strain evidence="11">KS3-K002</strain>
    </source>
</reference>
<dbReference type="GO" id="GO:0000107">
    <property type="term" value="F:imidazoleglycerol-phosphate synthase activity"/>
    <property type="evidence" value="ECO:0007669"/>
    <property type="project" value="TreeGrafter"/>
</dbReference>
<dbReference type="PANTHER" id="PTHR42701:SF1">
    <property type="entry name" value="IMIDAZOLE GLYCEROL PHOSPHATE SYNTHASE SUBUNIT HISH"/>
    <property type="match status" value="1"/>
</dbReference>
<evidence type="ECO:0000259" key="10">
    <source>
        <dbReference type="Pfam" id="PF00117"/>
    </source>
</evidence>
<keyword evidence="5" id="KW-0315">Glutamine amidotransferase</keyword>
<evidence type="ECO:0000256" key="4">
    <source>
        <dbReference type="ARBA" id="ARBA00022801"/>
    </source>
</evidence>
<evidence type="ECO:0000313" key="11">
    <source>
        <dbReference type="EMBL" id="NIR74310.1"/>
    </source>
</evidence>
<evidence type="ECO:0000313" key="12">
    <source>
        <dbReference type="Proteomes" id="UP000702544"/>
    </source>
</evidence>
<evidence type="ECO:0000256" key="5">
    <source>
        <dbReference type="ARBA" id="ARBA00022962"/>
    </source>
</evidence>
<keyword evidence="4" id="KW-0378">Hydrolase</keyword>
<feature type="non-terminal residue" evidence="11">
    <location>
        <position position="1"/>
    </location>
</feature>
<dbReference type="PANTHER" id="PTHR42701">
    <property type="entry name" value="IMIDAZOLE GLYCEROL PHOSPHATE SYNTHASE SUBUNIT HISH"/>
    <property type="match status" value="1"/>
</dbReference>
<dbReference type="GO" id="GO:0004359">
    <property type="term" value="F:glutaminase activity"/>
    <property type="evidence" value="ECO:0007669"/>
    <property type="project" value="UniProtKB-EC"/>
</dbReference>
<evidence type="ECO:0000256" key="2">
    <source>
        <dbReference type="ARBA" id="ARBA00011152"/>
    </source>
</evidence>
<evidence type="ECO:0000256" key="6">
    <source>
        <dbReference type="ARBA" id="ARBA00023102"/>
    </source>
</evidence>
<evidence type="ECO:0000256" key="3">
    <source>
        <dbReference type="ARBA" id="ARBA00022605"/>
    </source>
</evidence>
<comment type="catalytic activity">
    <reaction evidence="9">
        <text>L-glutamine + H2O = L-glutamate + NH4(+)</text>
        <dbReference type="Rhea" id="RHEA:15889"/>
        <dbReference type="ChEBI" id="CHEBI:15377"/>
        <dbReference type="ChEBI" id="CHEBI:28938"/>
        <dbReference type="ChEBI" id="CHEBI:29985"/>
        <dbReference type="ChEBI" id="CHEBI:58359"/>
        <dbReference type="EC" id="3.5.1.2"/>
    </reaction>
</comment>
<keyword evidence="3" id="KW-0028">Amino-acid biosynthesis</keyword>
<dbReference type="GO" id="GO:0016829">
    <property type="term" value="F:lyase activity"/>
    <property type="evidence" value="ECO:0007669"/>
    <property type="project" value="UniProtKB-KW"/>
</dbReference>
<feature type="non-terminal residue" evidence="11">
    <location>
        <position position="105"/>
    </location>
</feature>
<keyword evidence="7" id="KW-0456">Lyase</keyword>
<name>A0AAE5CBE2_9BACT</name>
<gene>
    <name evidence="11" type="primary">hisH</name>
    <name evidence="11" type="ORF">GWO12_04240</name>
</gene>
<dbReference type="InterPro" id="IPR010139">
    <property type="entry name" value="Imidazole-glycPsynth_HisH"/>
</dbReference>
<protein>
    <submittedName>
        <fullName evidence="11">Imidazole glycerol phosphate synthase subunit HisH</fullName>
    </submittedName>
</protein>
<dbReference type="Gene3D" id="3.40.50.880">
    <property type="match status" value="1"/>
</dbReference>
<evidence type="ECO:0000256" key="8">
    <source>
        <dbReference type="ARBA" id="ARBA00047838"/>
    </source>
</evidence>
<evidence type="ECO:0000256" key="7">
    <source>
        <dbReference type="ARBA" id="ARBA00023239"/>
    </source>
</evidence>
<dbReference type="AlphaFoldDB" id="A0AAE5CBE2"/>
<dbReference type="Pfam" id="PF00117">
    <property type="entry name" value="GATase"/>
    <property type="match status" value="1"/>
</dbReference>
<organism evidence="11 12">
    <name type="scientific">Candidatus Kutchimonas denitrificans</name>
    <dbReference type="NCBI Taxonomy" id="3056748"/>
    <lineage>
        <taxon>Bacteria</taxon>
        <taxon>Pseudomonadati</taxon>
        <taxon>Gemmatimonadota</taxon>
        <taxon>Gemmatimonadia</taxon>
        <taxon>Candidatus Palauibacterales</taxon>
        <taxon>Candidatus Palauibacteraceae</taxon>
        <taxon>Candidatus Kutchimonas</taxon>
    </lineage>
</organism>
<dbReference type="NCBIfam" id="TIGR01855">
    <property type="entry name" value="IMP_synth_hisH"/>
    <property type="match status" value="1"/>
</dbReference>
<comment type="subunit">
    <text evidence="2">Heterodimer of HisH and HisF.</text>
</comment>
<dbReference type="SUPFAM" id="SSF52317">
    <property type="entry name" value="Class I glutamine amidotransferase-like"/>
    <property type="match status" value="1"/>
</dbReference>
<keyword evidence="6" id="KW-0368">Histidine biosynthesis</keyword>